<gene>
    <name evidence="2" type="ORF">SAMN04488050_1041</name>
</gene>
<proteinExistence type="predicted"/>
<dbReference type="AlphaFoldDB" id="A0A1I6RY08"/>
<name>A0A1I6RY08_9RHOB</name>
<accession>A0A1I6RY08</accession>
<feature type="chain" id="PRO_5011688271" description="EF-hand domain-containing protein" evidence="1">
    <location>
        <begin position="22"/>
        <end position="78"/>
    </location>
</feature>
<organism evidence="2 3">
    <name type="scientific">Alloyangia pacifica</name>
    <dbReference type="NCBI Taxonomy" id="311180"/>
    <lineage>
        <taxon>Bacteria</taxon>
        <taxon>Pseudomonadati</taxon>
        <taxon>Pseudomonadota</taxon>
        <taxon>Alphaproteobacteria</taxon>
        <taxon>Rhodobacterales</taxon>
        <taxon>Roseobacteraceae</taxon>
        <taxon>Alloyangia</taxon>
    </lineage>
</organism>
<evidence type="ECO:0000313" key="3">
    <source>
        <dbReference type="Proteomes" id="UP000199392"/>
    </source>
</evidence>
<dbReference type="Proteomes" id="UP000199392">
    <property type="component" value="Unassembled WGS sequence"/>
</dbReference>
<dbReference type="RefSeq" id="WP_092423305.1">
    <property type="nucleotide sequence ID" value="NZ_FNCL01000004.1"/>
</dbReference>
<dbReference type="OrthoDB" id="10001150at2"/>
<evidence type="ECO:0000313" key="2">
    <source>
        <dbReference type="EMBL" id="SFS69480.1"/>
    </source>
</evidence>
<feature type="signal peptide" evidence="1">
    <location>
        <begin position="1"/>
        <end position="21"/>
    </location>
</feature>
<evidence type="ECO:0008006" key="4">
    <source>
        <dbReference type="Google" id="ProtNLM"/>
    </source>
</evidence>
<dbReference type="EMBL" id="FOZW01000004">
    <property type="protein sequence ID" value="SFS69480.1"/>
    <property type="molecule type" value="Genomic_DNA"/>
</dbReference>
<protein>
    <recommendedName>
        <fullName evidence="4">EF-hand domain-containing protein</fullName>
    </recommendedName>
</protein>
<keyword evidence="3" id="KW-1185">Reference proteome</keyword>
<keyword evidence="1" id="KW-0732">Signal</keyword>
<sequence>MKTLIASALIASAALTGAASAAVATASPARAQIERALPGADLSGLSADQIVLVAQVIDSADNDNDGALAAKALIQNLR</sequence>
<reference evidence="3" key="1">
    <citation type="submission" date="2016-10" db="EMBL/GenBank/DDBJ databases">
        <authorList>
            <person name="Varghese N."/>
            <person name="Submissions S."/>
        </authorList>
    </citation>
    <scope>NUCLEOTIDE SEQUENCE [LARGE SCALE GENOMIC DNA]</scope>
    <source>
        <strain evidence="3">DSM 26894</strain>
    </source>
</reference>
<evidence type="ECO:0000256" key="1">
    <source>
        <dbReference type="SAM" id="SignalP"/>
    </source>
</evidence>